<sequence length="69" mass="7103">MTEAAVTGLEEQRVRGLLAAAGMPASEAEVAACVASVPVVRGMAALLHAAEGLRYLDPALRFRAEPGGR</sequence>
<accession>A0ABZ1I6I4</accession>
<organism evidence="1 2">
    <name type="scientific">Amycolatopsis rhabdoformis</name>
    <dbReference type="NCBI Taxonomy" id="1448059"/>
    <lineage>
        <taxon>Bacteria</taxon>
        <taxon>Bacillati</taxon>
        <taxon>Actinomycetota</taxon>
        <taxon>Actinomycetes</taxon>
        <taxon>Pseudonocardiales</taxon>
        <taxon>Pseudonocardiaceae</taxon>
        <taxon>Amycolatopsis</taxon>
    </lineage>
</organism>
<protein>
    <submittedName>
        <fullName evidence="1">Uncharacterized protein</fullName>
    </submittedName>
</protein>
<gene>
    <name evidence="1" type="ORF">VSH64_45280</name>
</gene>
<dbReference type="Proteomes" id="UP001330812">
    <property type="component" value="Chromosome"/>
</dbReference>
<dbReference type="EMBL" id="CP142149">
    <property type="protein sequence ID" value="WSE29930.1"/>
    <property type="molecule type" value="Genomic_DNA"/>
</dbReference>
<evidence type="ECO:0000313" key="1">
    <source>
        <dbReference type="EMBL" id="WSE29930.1"/>
    </source>
</evidence>
<dbReference type="RefSeq" id="WP_326568888.1">
    <property type="nucleotide sequence ID" value="NZ_CP142149.1"/>
</dbReference>
<evidence type="ECO:0000313" key="2">
    <source>
        <dbReference type="Proteomes" id="UP001330812"/>
    </source>
</evidence>
<keyword evidence="2" id="KW-1185">Reference proteome</keyword>
<reference evidence="1 2" key="1">
    <citation type="journal article" date="2015" name="Int. J. Syst. Evol. Microbiol.">
        <title>Amycolatopsis rhabdoformis sp. nov., an actinomycete isolated from a tropical forest soil.</title>
        <authorList>
            <person name="Souza W.R."/>
            <person name="Silva R.E."/>
            <person name="Goodfellow M."/>
            <person name="Busarakam K."/>
            <person name="Figueiro F.S."/>
            <person name="Ferreira D."/>
            <person name="Rodrigues-Filho E."/>
            <person name="Moraes L.A.B."/>
            <person name="Zucchi T.D."/>
        </authorList>
    </citation>
    <scope>NUCLEOTIDE SEQUENCE [LARGE SCALE GENOMIC DNA]</scope>
    <source>
        <strain evidence="1 2">NCIMB 14900</strain>
    </source>
</reference>
<name>A0ABZ1I6I4_9PSEU</name>
<proteinExistence type="predicted"/>